<evidence type="ECO:0000256" key="1">
    <source>
        <dbReference type="SAM" id="MobiDB-lite"/>
    </source>
</evidence>
<name>A0A017T1F9_9BACT</name>
<feature type="chain" id="PRO_5012610318" evidence="2">
    <location>
        <begin position="16"/>
        <end position="168"/>
    </location>
</feature>
<dbReference type="Proteomes" id="UP000019678">
    <property type="component" value="Unassembled WGS sequence"/>
</dbReference>
<evidence type="ECO:0000313" key="3">
    <source>
        <dbReference type="EMBL" id="EYF02406.1"/>
    </source>
</evidence>
<comment type="caution">
    <text evidence="3">The sequence shown here is derived from an EMBL/GenBank/DDBJ whole genome shotgun (WGS) entry which is preliminary data.</text>
</comment>
<feature type="signal peptide" evidence="2">
    <location>
        <begin position="1"/>
        <end position="15"/>
    </location>
</feature>
<protein>
    <submittedName>
        <fullName evidence="3">Basic proline-rich protein</fullName>
    </submittedName>
</protein>
<reference evidence="3 4" key="1">
    <citation type="submission" date="2013-05" db="EMBL/GenBank/DDBJ databases">
        <title>Genome assembly of Chondromyces apiculatus DSM 436.</title>
        <authorList>
            <person name="Sharma G."/>
            <person name="Khatri I."/>
            <person name="Kaur C."/>
            <person name="Mayilraj S."/>
            <person name="Subramanian S."/>
        </authorList>
    </citation>
    <scope>NUCLEOTIDE SEQUENCE [LARGE SCALE GENOMIC DNA]</scope>
    <source>
        <strain evidence="3 4">DSM 436</strain>
    </source>
</reference>
<organism evidence="3 4">
    <name type="scientific">Chondromyces apiculatus DSM 436</name>
    <dbReference type="NCBI Taxonomy" id="1192034"/>
    <lineage>
        <taxon>Bacteria</taxon>
        <taxon>Pseudomonadati</taxon>
        <taxon>Myxococcota</taxon>
        <taxon>Polyangia</taxon>
        <taxon>Polyangiales</taxon>
        <taxon>Polyangiaceae</taxon>
        <taxon>Chondromyces</taxon>
    </lineage>
</organism>
<evidence type="ECO:0000256" key="2">
    <source>
        <dbReference type="SAM" id="SignalP"/>
    </source>
</evidence>
<proteinExistence type="predicted"/>
<dbReference type="EMBL" id="ASRX01000061">
    <property type="protein sequence ID" value="EYF02406.1"/>
    <property type="molecule type" value="Genomic_DNA"/>
</dbReference>
<feature type="compositionally biased region" description="Acidic residues" evidence="1">
    <location>
        <begin position="31"/>
        <end position="41"/>
    </location>
</feature>
<dbReference type="RefSeq" id="WP_044247657.1">
    <property type="nucleotide sequence ID" value="NZ_ASRX01000061.1"/>
</dbReference>
<keyword evidence="2" id="KW-0732">Signal</keyword>
<dbReference type="STRING" id="1192034.CAP_7177"/>
<gene>
    <name evidence="3" type="ORF">CAP_7177</name>
</gene>
<evidence type="ECO:0000313" key="4">
    <source>
        <dbReference type="Proteomes" id="UP000019678"/>
    </source>
</evidence>
<accession>A0A017T1F9</accession>
<dbReference type="PROSITE" id="PS51257">
    <property type="entry name" value="PROKAR_LIPOPROTEIN"/>
    <property type="match status" value="1"/>
</dbReference>
<dbReference type="AlphaFoldDB" id="A0A017T1F9"/>
<feature type="region of interest" description="Disordered" evidence="1">
    <location>
        <begin position="20"/>
        <end position="78"/>
    </location>
</feature>
<sequence>MRTFSSFLPALMALAACQLGCGGSTPPPETAEPESAAEPEPEPPSAAAEPEPEPERVAPGLKSASTDTSIPDDYSISRGDCAQLGNQLATVTRSDQLAQLSPKLTAAQRTQADKNITDVATRMGEKWTAGCEESLVGKIGDRQSIVCALSSKTVKAFDECLNTKTGEK</sequence>
<keyword evidence="4" id="KW-1185">Reference proteome</keyword>
<dbReference type="OrthoDB" id="5518810at2"/>